<evidence type="ECO:0000313" key="3">
    <source>
        <dbReference type="Proteomes" id="UP000190150"/>
    </source>
</evidence>
<feature type="transmembrane region" description="Helical" evidence="1">
    <location>
        <begin position="30"/>
        <end position="51"/>
    </location>
</feature>
<sequence>MKSLIILVISKCYLYIELELADAWTQELGYGMGGVAGRALYLTILFYRVALMNKAIEKAARKITDNIPDICRMVMRSSWHDILKDVSG</sequence>
<accession>A0A1T5B186</accession>
<evidence type="ECO:0000313" key="2">
    <source>
        <dbReference type="EMBL" id="SKB41006.1"/>
    </source>
</evidence>
<name>A0A1T5B186_9SPHI</name>
<reference evidence="3" key="1">
    <citation type="submission" date="2017-02" db="EMBL/GenBank/DDBJ databases">
        <authorList>
            <person name="Varghese N."/>
            <person name="Submissions S."/>
        </authorList>
    </citation>
    <scope>NUCLEOTIDE SEQUENCE [LARGE SCALE GENOMIC DNA]</scope>
    <source>
        <strain evidence="3">DSM 24091</strain>
    </source>
</reference>
<gene>
    <name evidence="2" type="ORF">SAMN05660841_00378</name>
</gene>
<keyword evidence="1" id="KW-0812">Transmembrane</keyword>
<dbReference type="AlphaFoldDB" id="A0A1T5B186"/>
<dbReference type="EMBL" id="FUZF01000001">
    <property type="protein sequence ID" value="SKB41006.1"/>
    <property type="molecule type" value="Genomic_DNA"/>
</dbReference>
<proteinExistence type="predicted"/>
<dbReference type="RefSeq" id="WP_079640726.1">
    <property type="nucleotide sequence ID" value="NZ_FUZF01000001.1"/>
</dbReference>
<protein>
    <submittedName>
        <fullName evidence="2">Uncharacterized protein</fullName>
    </submittedName>
</protein>
<organism evidence="2 3">
    <name type="scientific">Sphingobacterium nematocida</name>
    <dbReference type="NCBI Taxonomy" id="1513896"/>
    <lineage>
        <taxon>Bacteria</taxon>
        <taxon>Pseudomonadati</taxon>
        <taxon>Bacteroidota</taxon>
        <taxon>Sphingobacteriia</taxon>
        <taxon>Sphingobacteriales</taxon>
        <taxon>Sphingobacteriaceae</taxon>
        <taxon>Sphingobacterium</taxon>
    </lineage>
</organism>
<evidence type="ECO:0000256" key="1">
    <source>
        <dbReference type="SAM" id="Phobius"/>
    </source>
</evidence>
<keyword evidence="1" id="KW-0472">Membrane</keyword>
<dbReference type="STRING" id="1513896.SAMN05660841_00378"/>
<dbReference type="Proteomes" id="UP000190150">
    <property type="component" value="Unassembled WGS sequence"/>
</dbReference>
<keyword evidence="3" id="KW-1185">Reference proteome</keyword>
<keyword evidence="1" id="KW-1133">Transmembrane helix</keyword>